<dbReference type="Proteomes" id="UP000199387">
    <property type="component" value="Unassembled WGS sequence"/>
</dbReference>
<keyword evidence="11" id="KW-1185">Reference proteome</keyword>
<dbReference type="FunFam" id="3.40.50.2300:FF:000001">
    <property type="entry name" value="DNA-binding response regulator PhoB"/>
    <property type="match status" value="1"/>
</dbReference>
<name>A0A1G6RSB2_9BACL</name>
<dbReference type="Gene3D" id="1.10.10.10">
    <property type="entry name" value="Winged helix-like DNA-binding domain superfamily/Winged helix DNA-binding domain"/>
    <property type="match status" value="1"/>
</dbReference>
<dbReference type="InterPro" id="IPR011006">
    <property type="entry name" value="CheY-like_superfamily"/>
</dbReference>
<dbReference type="InterPro" id="IPR039420">
    <property type="entry name" value="WalR-like"/>
</dbReference>
<dbReference type="PANTHER" id="PTHR48111">
    <property type="entry name" value="REGULATOR OF RPOS"/>
    <property type="match status" value="1"/>
</dbReference>
<evidence type="ECO:0000256" key="3">
    <source>
        <dbReference type="ARBA" id="ARBA00023015"/>
    </source>
</evidence>
<dbReference type="CDD" id="cd17624">
    <property type="entry name" value="REC_OmpR_PmrA-like"/>
    <property type="match status" value="1"/>
</dbReference>
<dbReference type="InterPro" id="IPR036388">
    <property type="entry name" value="WH-like_DNA-bd_sf"/>
</dbReference>
<evidence type="ECO:0000256" key="7">
    <source>
        <dbReference type="PROSITE-ProRule" id="PRU01091"/>
    </source>
</evidence>
<sequence>MKRKVLIVEDEKNLARFLELELRHEGWDVSIAPNGREGIRLLETGNWSILVLDVMLPDLSGLEVCRRIRSQSDVPIIMLTARDAVPDRVSGLDAGADDYMTKPFAIEELLARMRALLRRNRGVDPEAVLVNGPCCIYPEERRVTVRGDEVKFTTREFDLFLYLMENRDRVKSREQIIAQVWRFEYSGDTNVVDVYIRYIRNKLAAAGVTGMIETVRGVGYVIREVPDAD</sequence>
<evidence type="ECO:0000259" key="9">
    <source>
        <dbReference type="PROSITE" id="PS51755"/>
    </source>
</evidence>
<gene>
    <name evidence="10" type="ORF">SAMN04488112_13010</name>
</gene>
<dbReference type="InterPro" id="IPR001789">
    <property type="entry name" value="Sig_transdc_resp-reg_receiver"/>
</dbReference>
<dbReference type="GO" id="GO:0006355">
    <property type="term" value="P:regulation of DNA-templated transcription"/>
    <property type="evidence" value="ECO:0007669"/>
    <property type="project" value="InterPro"/>
</dbReference>
<dbReference type="PROSITE" id="PS50110">
    <property type="entry name" value="RESPONSE_REGULATORY"/>
    <property type="match status" value="1"/>
</dbReference>
<dbReference type="AlphaFoldDB" id="A0A1G6RSB2"/>
<keyword evidence="2" id="KW-0902">Two-component regulatory system</keyword>
<dbReference type="GO" id="GO:0000156">
    <property type="term" value="F:phosphorelay response regulator activity"/>
    <property type="evidence" value="ECO:0007669"/>
    <property type="project" value="TreeGrafter"/>
</dbReference>
<keyword evidence="3" id="KW-0805">Transcription regulation</keyword>
<feature type="modified residue" description="4-aspartylphosphate" evidence="6">
    <location>
        <position position="53"/>
    </location>
</feature>
<dbReference type="Pfam" id="PF00486">
    <property type="entry name" value="Trans_reg_C"/>
    <property type="match status" value="1"/>
</dbReference>
<accession>A0A1G6RSB2</accession>
<keyword evidence="1 6" id="KW-0597">Phosphoprotein</keyword>
<dbReference type="GO" id="GO:0000976">
    <property type="term" value="F:transcription cis-regulatory region binding"/>
    <property type="evidence" value="ECO:0007669"/>
    <property type="project" value="TreeGrafter"/>
</dbReference>
<dbReference type="Gene3D" id="3.40.50.2300">
    <property type="match status" value="1"/>
</dbReference>
<evidence type="ECO:0000256" key="5">
    <source>
        <dbReference type="ARBA" id="ARBA00023163"/>
    </source>
</evidence>
<feature type="domain" description="Response regulatory" evidence="8">
    <location>
        <begin position="4"/>
        <end position="117"/>
    </location>
</feature>
<dbReference type="InterPro" id="IPR016032">
    <property type="entry name" value="Sig_transdc_resp-reg_C-effctor"/>
</dbReference>
<dbReference type="RefSeq" id="WP_091573110.1">
    <property type="nucleotide sequence ID" value="NZ_FMZA01000030.1"/>
</dbReference>
<evidence type="ECO:0000313" key="11">
    <source>
        <dbReference type="Proteomes" id="UP000199387"/>
    </source>
</evidence>
<evidence type="ECO:0000256" key="6">
    <source>
        <dbReference type="PROSITE-ProRule" id="PRU00169"/>
    </source>
</evidence>
<reference evidence="10 11" key="1">
    <citation type="submission" date="2016-10" db="EMBL/GenBank/DDBJ databases">
        <authorList>
            <person name="de Groot N.N."/>
        </authorList>
    </citation>
    <scope>NUCLEOTIDE SEQUENCE [LARGE SCALE GENOMIC DNA]</scope>
    <source>
        <strain evidence="10 11">DSM 45514</strain>
    </source>
</reference>
<protein>
    <submittedName>
        <fullName evidence="10">DNA-binding response regulator, OmpR family, contains REC and winged-helix (WHTH) domain</fullName>
    </submittedName>
</protein>
<evidence type="ECO:0000256" key="1">
    <source>
        <dbReference type="ARBA" id="ARBA00022553"/>
    </source>
</evidence>
<dbReference type="Gene3D" id="6.10.250.690">
    <property type="match status" value="1"/>
</dbReference>
<dbReference type="SMART" id="SM00862">
    <property type="entry name" value="Trans_reg_C"/>
    <property type="match status" value="1"/>
</dbReference>
<dbReference type="GO" id="GO:0032993">
    <property type="term" value="C:protein-DNA complex"/>
    <property type="evidence" value="ECO:0007669"/>
    <property type="project" value="TreeGrafter"/>
</dbReference>
<keyword evidence="5" id="KW-0804">Transcription</keyword>
<evidence type="ECO:0000259" key="8">
    <source>
        <dbReference type="PROSITE" id="PS50110"/>
    </source>
</evidence>
<proteinExistence type="predicted"/>
<dbReference type="CDD" id="cd00383">
    <property type="entry name" value="trans_reg_C"/>
    <property type="match status" value="1"/>
</dbReference>
<evidence type="ECO:0000313" key="10">
    <source>
        <dbReference type="EMBL" id="SDD06847.1"/>
    </source>
</evidence>
<dbReference type="Pfam" id="PF00072">
    <property type="entry name" value="Response_reg"/>
    <property type="match status" value="1"/>
</dbReference>
<dbReference type="SUPFAM" id="SSF46894">
    <property type="entry name" value="C-terminal effector domain of the bipartite response regulators"/>
    <property type="match status" value="1"/>
</dbReference>
<dbReference type="PANTHER" id="PTHR48111:SF22">
    <property type="entry name" value="REGULATOR OF RPOS"/>
    <property type="match status" value="1"/>
</dbReference>
<evidence type="ECO:0000256" key="2">
    <source>
        <dbReference type="ARBA" id="ARBA00023012"/>
    </source>
</evidence>
<keyword evidence="4 7" id="KW-0238">DNA-binding</keyword>
<dbReference type="STRING" id="1236220.SAMN04488112_13010"/>
<dbReference type="PROSITE" id="PS51755">
    <property type="entry name" value="OMPR_PHOB"/>
    <property type="match status" value="1"/>
</dbReference>
<dbReference type="SMART" id="SM00448">
    <property type="entry name" value="REC"/>
    <property type="match status" value="1"/>
</dbReference>
<dbReference type="GO" id="GO:0005829">
    <property type="term" value="C:cytosol"/>
    <property type="evidence" value="ECO:0007669"/>
    <property type="project" value="TreeGrafter"/>
</dbReference>
<organism evidence="10 11">
    <name type="scientific">Melghirimyces thermohalophilus</name>
    <dbReference type="NCBI Taxonomy" id="1236220"/>
    <lineage>
        <taxon>Bacteria</taxon>
        <taxon>Bacillati</taxon>
        <taxon>Bacillota</taxon>
        <taxon>Bacilli</taxon>
        <taxon>Bacillales</taxon>
        <taxon>Thermoactinomycetaceae</taxon>
        <taxon>Melghirimyces</taxon>
    </lineage>
</organism>
<feature type="domain" description="OmpR/PhoB-type" evidence="9">
    <location>
        <begin position="126"/>
        <end position="224"/>
    </location>
</feature>
<dbReference type="SUPFAM" id="SSF52172">
    <property type="entry name" value="CheY-like"/>
    <property type="match status" value="1"/>
</dbReference>
<dbReference type="OrthoDB" id="9790442at2"/>
<feature type="DNA-binding region" description="OmpR/PhoB-type" evidence="7">
    <location>
        <begin position="126"/>
        <end position="224"/>
    </location>
</feature>
<dbReference type="InterPro" id="IPR001867">
    <property type="entry name" value="OmpR/PhoB-type_DNA-bd"/>
</dbReference>
<dbReference type="EMBL" id="FMZA01000030">
    <property type="protein sequence ID" value="SDD06847.1"/>
    <property type="molecule type" value="Genomic_DNA"/>
</dbReference>
<evidence type="ECO:0000256" key="4">
    <source>
        <dbReference type="ARBA" id="ARBA00023125"/>
    </source>
</evidence>